<proteinExistence type="predicted"/>
<keyword evidence="3" id="KW-1185">Reference proteome</keyword>
<protein>
    <submittedName>
        <fullName evidence="2">Uncharacterized protein</fullName>
    </submittedName>
</protein>
<organism evidence="2 3">
    <name type="scientific">Eschrichtius robustus</name>
    <name type="common">California gray whale</name>
    <name type="synonym">Eschrichtius gibbosus</name>
    <dbReference type="NCBI Taxonomy" id="9764"/>
    <lineage>
        <taxon>Eukaryota</taxon>
        <taxon>Metazoa</taxon>
        <taxon>Chordata</taxon>
        <taxon>Craniata</taxon>
        <taxon>Vertebrata</taxon>
        <taxon>Euteleostomi</taxon>
        <taxon>Mammalia</taxon>
        <taxon>Eutheria</taxon>
        <taxon>Laurasiatheria</taxon>
        <taxon>Artiodactyla</taxon>
        <taxon>Whippomorpha</taxon>
        <taxon>Cetacea</taxon>
        <taxon>Mysticeti</taxon>
        <taxon>Eschrichtiidae</taxon>
        <taxon>Eschrichtius</taxon>
    </lineage>
</organism>
<dbReference type="AlphaFoldDB" id="A0AB34I2U0"/>
<accession>A0AB34I2U0</accession>
<evidence type="ECO:0000256" key="1">
    <source>
        <dbReference type="SAM" id="MobiDB-lite"/>
    </source>
</evidence>
<dbReference type="Proteomes" id="UP001159641">
    <property type="component" value="Unassembled WGS sequence"/>
</dbReference>
<sequence length="172" mass="17827">MGRLLGPLSRSPQDILRRAPPYGVGAWSRARHQRRGKCSSGPLREASKAAPTESPAHTHARATGSAHTHARATGSAGSRPCREAQHPLGPLTRWGPGALGTTSSGSCGPALSLGLVNTPRAGGLRSRPGRPLQQLARRVGRSQDQGSQLCPGAESQGGPPELALPPRCPRGL</sequence>
<gene>
    <name evidence="2" type="ORF">J1605_017274</name>
</gene>
<feature type="compositionally biased region" description="Pro residues" evidence="1">
    <location>
        <begin position="162"/>
        <end position="172"/>
    </location>
</feature>
<name>A0AB34I2U0_ESCRO</name>
<comment type="caution">
    <text evidence="2">The sequence shown here is derived from an EMBL/GenBank/DDBJ whole genome shotgun (WGS) entry which is preliminary data.</text>
</comment>
<feature type="region of interest" description="Disordered" evidence="1">
    <location>
        <begin position="1"/>
        <end position="172"/>
    </location>
</feature>
<evidence type="ECO:0000313" key="2">
    <source>
        <dbReference type="EMBL" id="KAJ8797542.1"/>
    </source>
</evidence>
<reference evidence="2 3" key="1">
    <citation type="submission" date="2022-11" db="EMBL/GenBank/DDBJ databases">
        <title>Whole genome sequence of Eschrichtius robustus ER-17-0199.</title>
        <authorList>
            <person name="Bruniche-Olsen A."/>
            <person name="Black A.N."/>
            <person name="Fields C.J."/>
            <person name="Walden K."/>
            <person name="Dewoody J.A."/>
        </authorList>
    </citation>
    <scope>NUCLEOTIDE SEQUENCE [LARGE SCALE GENOMIC DNA]</scope>
    <source>
        <strain evidence="2">ER-17-0199</strain>
        <tissue evidence="2">Blubber</tissue>
    </source>
</reference>
<dbReference type="EMBL" id="JAIQCJ010000212">
    <property type="protein sequence ID" value="KAJ8797542.1"/>
    <property type="molecule type" value="Genomic_DNA"/>
</dbReference>
<evidence type="ECO:0000313" key="3">
    <source>
        <dbReference type="Proteomes" id="UP001159641"/>
    </source>
</evidence>